<dbReference type="SUPFAM" id="SSF63817">
    <property type="entry name" value="Sortase"/>
    <property type="match status" value="1"/>
</dbReference>
<organism evidence="2 3">
    <name type="scientific">Candidatus Gottesmanbacteria bacterium RIFCSPHIGHO2_01_FULL_42_12</name>
    <dbReference type="NCBI Taxonomy" id="1798377"/>
    <lineage>
        <taxon>Bacteria</taxon>
        <taxon>Candidatus Gottesmaniibacteriota</taxon>
    </lineage>
</organism>
<protein>
    <recommendedName>
        <fullName evidence="4">Sortase</fullName>
    </recommendedName>
</protein>
<reference evidence="2 3" key="1">
    <citation type="journal article" date="2016" name="Nat. Commun.">
        <title>Thousands of microbial genomes shed light on interconnected biogeochemical processes in an aquifer system.</title>
        <authorList>
            <person name="Anantharaman K."/>
            <person name="Brown C.T."/>
            <person name="Hug L.A."/>
            <person name="Sharon I."/>
            <person name="Castelle C.J."/>
            <person name="Probst A.J."/>
            <person name="Thomas B.C."/>
            <person name="Singh A."/>
            <person name="Wilkins M.J."/>
            <person name="Karaoz U."/>
            <person name="Brodie E.L."/>
            <person name="Williams K.H."/>
            <person name="Hubbard S.S."/>
            <person name="Banfield J.F."/>
        </authorList>
    </citation>
    <scope>NUCLEOTIDE SEQUENCE [LARGE SCALE GENOMIC DNA]</scope>
</reference>
<dbReference type="GO" id="GO:0016787">
    <property type="term" value="F:hydrolase activity"/>
    <property type="evidence" value="ECO:0007669"/>
    <property type="project" value="UniProtKB-KW"/>
</dbReference>
<proteinExistence type="predicted"/>
<dbReference type="Gene3D" id="2.40.260.10">
    <property type="entry name" value="Sortase"/>
    <property type="match status" value="1"/>
</dbReference>
<evidence type="ECO:0008006" key="4">
    <source>
        <dbReference type="Google" id="ProtNLM"/>
    </source>
</evidence>
<name>A0A1F5Z404_9BACT</name>
<evidence type="ECO:0000313" key="3">
    <source>
        <dbReference type="Proteomes" id="UP000178681"/>
    </source>
</evidence>
<dbReference type="Proteomes" id="UP000178681">
    <property type="component" value="Unassembled WGS sequence"/>
</dbReference>
<dbReference type="NCBIfam" id="TIGR01076">
    <property type="entry name" value="sortase_fam"/>
    <property type="match status" value="1"/>
</dbReference>
<dbReference type="InterPro" id="IPR023365">
    <property type="entry name" value="Sortase_dom-sf"/>
</dbReference>
<sequence>MAKGSGLLFILLLTISLIVPRPIYPADEINVSVGISDFELQSPQKSVIIDRKLEDGYYLDIPKAGIFEQIKDNVDPFNFYVYMPVISDKVAKASGTGKNLTYLFAHSSDYPYNGARSKAIFANINNLASGDEIYINSYGKIKKYVVVNKKIVPDIDLRPLTQKPNEEILVLQTCWPLNSLRTRLIVTAKPSVVIALK</sequence>
<dbReference type="AlphaFoldDB" id="A0A1F5Z404"/>
<evidence type="ECO:0000313" key="2">
    <source>
        <dbReference type="EMBL" id="OGG07171.1"/>
    </source>
</evidence>
<keyword evidence="1" id="KW-0378">Hydrolase</keyword>
<evidence type="ECO:0000256" key="1">
    <source>
        <dbReference type="ARBA" id="ARBA00022801"/>
    </source>
</evidence>
<dbReference type="EMBL" id="MFJG01000013">
    <property type="protein sequence ID" value="OGG07171.1"/>
    <property type="molecule type" value="Genomic_DNA"/>
</dbReference>
<dbReference type="STRING" id="1798377.A2872_04040"/>
<accession>A0A1F5Z404</accession>
<dbReference type="InterPro" id="IPR005754">
    <property type="entry name" value="Sortase"/>
</dbReference>
<dbReference type="Pfam" id="PF04203">
    <property type="entry name" value="Sortase"/>
    <property type="match status" value="1"/>
</dbReference>
<comment type="caution">
    <text evidence="2">The sequence shown here is derived from an EMBL/GenBank/DDBJ whole genome shotgun (WGS) entry which is preliminary data.</text>
</comment>
<gene>
    <name evidence="2" type="ORF">A2872_04040</name>
</gene>